<accession>A0A3B8DIA8</accession>
<dbReference type="Proteomes" id="UP000278462">
    <property type="component" value="Segment"/>
</dbReference>
<organism evidence="2 3">
    <name type="scientific">Citrobacter phage Maroon</name>
    <dbReference type="NCBI Taxonomy" id="2315469"/>
    <lineage>
        <taxon>Viruses</taxon>
        <taxon>Duplodnaviria</taxon>
        <taxon>Heunggongvirae</taxon>
        <taxon>Uroviricota</taxon>
        <taxon>Caudoviricetes</taxon>
        <taxon>Pantevenvirales</taxon>
        <taxon>Straboviridae</taxon>
        <taxon>Pseudotevenvirus</taxon>
        <taxon>Pseudotevenvirus margaery</taxon>
    </lineage>
</organism>
<sequence>MSDQLIKNMDLTYSVRMIRLLKKPWTEWTAYKLGIIDGQGEVIKNPKTKEELEAYSPFHRSVRHIKRRLNAVPYMSGFMNLTSAYDSLRNRWNLTEQEHEEIMMNLPELRERLNEEMVAGDSGGSVDNIASGVTTGAITNKGPKVLGSTRPHKRKRKIMKSEE</sequence>
<dbReference type="EMBL" id="MH823906">
    <property type="protein sequence ID" value="AYJ72893.1"/>
    <property type="molecule type" value="Genomic_DNA"/>
</dbReference>
<evidence type="ECO:0000256" key="1">
    <source>
        <dbReference type="SAM" id="MobiDB-lite"/>
    </source>
</evidence>
<feature type="compositionally biased region" description="Basic residues" evidence="1">
    <location>
        <begin position="150"/>
        <end position="163"/>
    </location>
</feature>
<feature type="region of interest" description="Disordered" evidence="1">
    <location>
        <begin position="134"/>
        <end position="163"/>
    </location>
</feature>
<evidence type="ECO:0000313" key="3">
    <source>
        <dbReference type="Proteomes" id="UP000278462"/>
    </source>
</evidence>
<protein>
    <submittedName>
        <fullName evidence="2">Major capsid protein</fullName>
    </submittedName>
</protein>
<reference evidence="3" key="1">
    <citation type="submission" date="2018-08" db="EMBL/GenBank/DDBJ databases">
        <title>Complete Genome of Citrobacter freundii Myophage Maroon.</title>
        <authorList>
            <person name="McDermott J.R."/>
            <person name="Shao Q."/>
            <person name="O'Leary C."/>
            <person name="Liu M."/>
        </authorList>
    </citation>
    <scope>NUCLEOTIDE SEQUENCE [LARGE SCALE GENOMIC DNA]</scope>
</reference>
<proteinExistence type="predicted"/>
<evidence type="ECO:0000313" key="2">
    <source>
        <dbReference type="EMBL" id="AYJ72893.1"/>
    </source>
</evidence>
<gene>
    <name evidence="2" type="ORF">CPT_Maroon_029</name>
</gene>
<name>A0A3B8DIA8_9CAUD</name>